<name>A0A662YP10_ACIRT</name>
<dbReference type="Proteomes" id="UP000289886">
    <property type="component" value="Unassembled WGS sequence"/>
</dbReference>
<keyword evidence="2" id="KW-0472">Membrane</keyword>
<dbReference type="Pfam" id="PF00229">
    <property type="entry name" value="TNF"/>
    <property type="match status" value="1"/>
</dbReference>
<proteinExistence type="inferred from homology"/>
<dbReference type="SUPFAM" id="SSF49842">
    <property type="entry name" value="TNF-like"/>
    <property type="match status" value="1"/>
</dbReference>
<dbReference type="AlphaFoldDB" id="A0A662YP10"/>
<dbReference type="PANTHER" id="PTHR15267:SF1">
    <property type="entry name" value="TUMOR NECROSIS FACTOR LIGAND SUPERFAMILY MEMBER 18"/>
    <property type="match status" value="1"/>
</dbReference>
<keyword evidence="5" id="KW-1185">Reference proteome</keyword>
<dbReference type="InterPro" id="IPR042380">
    <property type="entry name" value="TNFSF18"/>
</dbReference>
<evidence type="ECO:0000256" key="2">
    <source>
        <dbReference type="SAM" id="Phobius"/>
    </source>
</evidence>
<keyword evidence="2" id="KW-1133">Transmembrane helix</keyword>
<comment type="caution">
    <text evidence="4">The sequence shown here is derived from an EMBL/GenBank/DDBJ whole genome shotgun (WGS) entry which is preliminary data.</text>
</comment>
<evidence type="ECO:0000313" key="5">
    <source>
        <dbReference type="Proteomes" id="UP000289886"/>
    </source>
</evidence>
<evidence type="ECO:0000259" key="3">
    <source>
        <dbReference type="Pfam" id="PF00229"/>
    </source>
</evidence>
<dbReference type="InterPro" id="IPR006052">
    <property type="entry name" value="TNF_dom"/>
</dbReference>
<dbReference type="GO" id="GO:0033209">
    <property type="term" value="P:tumor necrosis factor-mediated signaling pathway"/>
    <property type="evidence" value="ECO:0007669"/>
    <property type="project" value="InterPro"/>
</dbReference>
<comment type="similarity">
    <text evidence="1">Belongs to the tumor necrosis factor family.</text>
</comment>
<dbReference type="Gene3D" id="2.60.120.40">
    <property type="match status" value="1"/>
</dbReference>
<dbReference type="GO" id="GO:0042129">
    <property type="term" value="P:regulation of T cell proliferation"/>
    <property type="evidence" value="ECO:0007669"/>
    <property type="project" value="TreeGrafter"/>
</dbReference>
<dbReference type="InterPro" id="IPR008983">
    <property type="entry name" value="Tumour_necrosis_fac-like_dom"/>
</dbReference>
<protein>
    <recommendedName>
        <fullName evidence="3">THD domain-containing protein</fullName>
    </recommendedName>
</protein>
<dbReference type="PANTHER" id="PTHR15267">
    <property type="entry name" value="TUMOR NECROSIS FACTOR LIGAND SUPERFAMILY MEMBER 18"/>
    <property type="match status" value="1"/>
</dbReference>
<dbReference type="GO" id="GO:0005164">
    <property type="term" value="F:tumor necrosis factor receptor binding"/>
    <property type="evidence" value="ECO:0007669"/>
    <property type="project" value="InterPro"/>
</dbReference>
<sequence>MEGKVFLESSGQPPRVRRCLLGISALALALLASSISAGFCFLVFKNELGKDPPTTAPPSAQLPREKLRTSFKVKDGDVSNNNLFQFTVPEDSWYFVYTQVTGQEGQEATTAFSVKLYRNNTVLNERDLPETKNCKCQPSVTLSGMYNLTWGDTLSVKLNGEHKVQKDLTVFGIFEL</sequence>
<dbReference type="GO" id="GO:0009986">
    <property type="term" value="C:cell surface"/>
    <property type="evidence" value="ECO:0007669"/>
    <property type="project" value="TreeGrafter"/>
</dbReference>
<reference evidence="4 5" key="1">
    <citation type="submission" date="2019-01" db="EMBL/GenBank/DDBJ databases">
        <title>Draft Genome and Complete Hox-Cluster Characterization of the Sterlet Sturgeon (Acipenser ruthenus).</title>
        <authorList>
            <person name="Wei Q."/>
        </authorList>
    </citation>
    <scope>NUCLEOTIDE SEQUENCE [LARGE SCALE GENOMIC DNA]</scope>
    <source>
        <strain evidence="4">WHYD16114868_AA</strain>
        <tissue evidence="4">Blood</tissue>
    </source>
</reference>
<evidence type="ECO:0000256" key="1">
    <source>
        <dbReference type="ARBA" id="ARBA00008670"/>
    </source>
</evidence>
<accession>A0A662YP10</accession>
<feature type="transmembrane region" description="Helical" evidence="2">
    <location>
        <begin position="20"/>
        <end position="44"/>
    </location>
</feature>
<dbReference type="GO" id="GO:0002309">
    <property type="term" value="P:T cell proliferation involved in immune response"/>
    <property type="evidence" value="ECO:0007669"/>
    <property type="project" value="InterPro"/>
</dbReference>
<feature type="domain" description="THD" evidence="3">
    <location>
        <begin position="79"/>
        <end position="176"/>
    </location>
</feature>
<dbReference type="GO" id="GO:0016020">
    <property type="term" value="C:membrane"/>
    <property type="evidence" value="ECO:0007669"/>
    <property type="project" value="InterPro"/>
</dbReference>
<organism evidence="4 5">
    <name type="scientific">Acipenser ruthenus</name>
    <name type="common">Sterlet sturgeon</name>
    <dbReference type="NCBI Taxonomy" id="7906"/>
    <lineage>
        <taxon>Eukaryota</taxon>
        <taxon>Metazoa</taxon>
        <taxon>Chordata</taxon>
        <taxon>Craniata</taxon>
        <taxon>Vertebrata</taxon>
        <taxon>Euteleostomi</taxon>
        <taxon>Actinopterygii</taxon>
        <taxon>Chondrostei</taxon>
        <taxon>Acipenseriformes</taxon>
        <taxon>Acipenseridae</taxon>
        <taxon>Acipenser</taxon>
    </lineage>
</organism>
<evidence type="ECO:0000313" key="4">
    <source>
        <dbReference type="EMBL" id="RXM98334.1"/>
    </source>
</evidence>
<dbReference type="EMBL" id="SCEB01000718">
    <property type="protein sequence ID" value="RXM98334.1"/>
    <property type="molecule type" value="Genomic_DNA"/>
</dbReference>
<gene>
    <name evidence="4" type="ORF">EOD39_13271</name>
</gene>
<keyword evidence="2" id="KW-0812">Transmembrane</keyword>